<sequence>MLLLIFLTAALSSLNESEAERLIRQGQAMLEAENYPEALKITATMIAANDRIAEVHVIRADILNRLDRNTEAIEAYTTGLKLDPTFKHAYHNRAMVYWRLLQHQLAIEDFEQAIKVDPENQHSINNQSIYNNIGLVYQEMGSKKAASDAYWMATVVDKSYAEAWYNRGYVAELQYDYASAKWNYEQAVEAEPDNEIYQLALLRADFGLNRD</sequence>
<proteinExistence type="predicted"/>
<dbReference type="Gene3D" id="1.25.40.10">
    <property type="entry name" value="Tetratricopeptide repeat domain"/>
    <property type="match status" value="2"/>
</dbReference>
<evidence type="ECO:0000256" key="1">
    <source>
        <dbReference type="ARBA" id="ARBA00022737"/>
    </source>
</evidence>
<evidence type="ECO:0000256" key="3">
    <source>
        <dbReference type="PROSITE-ProRule" id="PRU00339"/>
    </source>
</evidence>
<dbReference type="Pfam" id="PF00515">
    <property type="entry name" value="TPR_1"/>
    <property type="match status" value="1"/>
</dbReference>
<evidence type="ECO:0000256" key="2">
    <source>
        <dbReference type="ARBA" id="ARBA00022803"/>
    </source>
</evidence>
<dbReference type="Proteomes" id="UP001595533">
    <property type="component" value="Unassembled WGS sequence"/>
</dbReference>
<dbReference type="RefSeq" id="WP_077409485.1">
    <property type="nucleotide sequence ID" value="NZ_JBHRTS010000001.1"/>
</dbReference>
<dbReference type="EMBL" id="JBHRTS010000001">
    <property type="protein sequence ID" value="MFC3192811.1"/>
    <property type="molecule type" value="Genomic_DNA"/>
</dbReference>
<feature type="repeat" description="TPR" evidence="3">
    <location>
        <begin position="161"/>
        <end position="194"/>
    </location>
</feature>
<dbReference type="Pfam" id="PF13181">
    <property type="entry name" value="TPR_8"/>
    <property type="match status" value="2"/>
</dbReference>
<dbReference type="PANTHER" id="PTHR44858">
    <property type="entry name" value="TETRATRICOPEPTIDE REPEAT PROTEIN 6"/>
    <property type="match status" value="1"/>
</dbReference>
<accession>A0ABV7J3U2</accession>
<evidence type="ECO:0000313" key="4">
    <source>
        <dbReference type="EMBL" id="MFC3192811.1"/>
    </source>
</evidence>
<protein>
    <submittedName>
        <fullName evidence="4">Tetratricopeptide repeat protein</fullName>
    </submittedName>
</protein>
<dbReference type="InterPro" id="IPR011990">
    <property type="entry name" value="TPR-like_helical_dom_sf"/>
</dbReference>
<evidence type="ECO:0000313" key="5">
    <source>
        <dbReference type="Proteomes" id="UP001595533"/>
    </source>
</evidence>
<feature type="repeat" description="TPR" evidence="3">
    <location>
        <begin position="87"/>
        <end position="120"/>
    </location>
</feature>
<comment type="caution">
    <text evidence="4">The sequence shown here is derived from an EMBL/GenBank/DDBJ whole genome shotgun (WGS) entry which is preliminary data.</text>
</comment>
<keyword evidence="5" id="KW-1185">Reference proteome</keyword>
<keyword evidence="1" id="KW-0677">Repeat</keyword>
<organism evidence="4 5">
    <name type="scientific">Marinicella sediminis</name>
    <dbReference type="NCBI Taxonomy" id="1792834"/>
    <lineage>
        <taxon>Bacteria</taxon>
        <taxon>Pseudomonadati</taxon>
        <taxon>Pseudomonadota</taxon>
        <taxon>Gammaproteobacteria</taxon>
        <taxon>Lysobacterales</taxon>
        <taxon>Marinicellaceae</taxon>
        <taxon>Marinicella</taxon>
    </lineage>
</organism>
<dbReference type="SUPFAM" id="SSF48452">
    <property type="entry name" value="TPR-like"/>
    <property type="match status" value="1"/>
</dbReference>
<dbReference type="PANTHER" id="PTHR44858:SF1">
    <property type="entry name" value="UDP-N-ACETYLGLUCOSAMINE--PEPTIDE N-ACETYLGLUCOSAMINYLTRANSFERASE SPINDLY-RELATED"/>
    <property type="match status" value="1"/>
</dbReference>
<dbReference type="Pfam" id="PF13432">
    <property type="entry name" value="TPR_16"/>
    <property type="match status" value="1"/>
</dbReference>
<dbReference type="SMART" id="SM00028">
    <property type="entry name" value="TPR"/>
    <property type="match status" value="4"/>
</dbReference>
<gene>
    <name evidence="4" type="ORF">ACFODZ_01030</name>
</gene>
<keyword evidence="2 3" id="KW-0802">TPR repeat</keyword>
<name>A0ABV7J3U2_9GAMM</name>
<dbReference type="InterPro" id="IPR019734">
    <property type="entry name" value="TPR_rpt"/>
</dbReference>
<dbReference type="InterPro" id="IPR050498">
    <property type="entry name" value="Ycf3"/>
</dbReference>
<reference evidence="5" key="1">
    <citation type="journal article" date="2019" name="Int. J. Syst. Evol. Microbiol.">
        <title>The Global Catalogue of Microorganisms (GCM) 10K type strain sequencing project: providing services to taxonomists for standard genome sequencing and annotation.</title>
        <authorList>
            <consortium name="The Broad Institute Genomics Platform"/>
            <consortium name="The Broad Institute Genome Sequencing Center for Infectious Disease"/>
            <person name="Wu L."/>
            <person name="Ma J."/>
        </authorList>
    </citation>
    <scope>NUCLEOTIDE SEQUENCE [LARGE SCALE GENOMIC DNA]</scope>
    <source>
        <strain evidence="5">KCTC 42953</strain>
    </source>
</reference>
<dbReference type="PROSITE" id="PS50005">
    <property type="entry name" value="TPR"/>
    <property type="match status" value="2"/>
</dbReference>